<keyword evidence="2" id="KW-0472">Membrane</keyword>
<dbReference type="Proteomes" id="UP001205601">
    <property type="component" value="Unassembled WGS sequence"/>
</dbReference>
<protein>
    <recommendedName>
        <fullName evidence="5">DUF2029 domain-containing protein</fullName>
    </recommendedName>
</protein>
<name>A0ABT2NLU8_9RHOB</name>
<evidence type="ECO:0000313" key="3">
    <source>
        <dbReference type="EMBL" id="MCT8329886.1"/>
    </source>
</evidence>
<organism evidence="3 4">
    <name type="scientific">Albidovulum sediminis</name>
    <dbReference type="NCBI Taxonomy" id="3066345"/>
    <lineage>
        <taxon>Bacteria</taxon>
        <taxon>Pseudomonadati</taxon>
        <taxon>Pseudomonadota</taxon>
        <taxon>Alphaproteobacteria</taxon>
        <taxon>Rhodobacterales</taxon>
        <taxon>Paracoccaceae</taxon>
        <taxon>Albidovulum</taxon>
    </lineage>
</organism>
<feature type="region of interest" description="Disordered" evidence="1">
    <location>
        <begin position="421"/>
        <end position="446"/>
    </location>
</feature>
<feature type="transmembrane region" description="Helical" evidence="2">
    <location>
        <begin position="270"/>
        <end position="293"/>
    </location>
</feature>
<dbReference type="EMBL" id="JAOCQF010000001">
    <property type="protein sequence ID" value="MCT8329886.1"/>
    <property type="molecule type" value="Genomic_DNA"/>
</dbReference>
<feature type="transmembrane region" description="Helical" evidence="2">
    <location>
        <begin position="23"/>
        <end position="49"/>
    </location>
</feature>
<feature type="transmembrane region" description="Helical" evidence="2">
    <location>
        <begin position="354"/>
        <end position="374"/>
    </location>
</feature>
<keyword evidence="2" id="KW-1133">Transmembrane helix</keyword>
<feature type="transmembrane region" description="Helical" evidence="2">
    <location>
        <begin position="302"/>
        <end position="320"/>
    </location>
</feature>
<evidence type="ECO:0000313" key="4">
    <source>
        <dbReference type="Proteomes" id="UP001205601"/>
    </source>
</evidence>
<keyword evidence="2" id="KW-0812">Transmembrane</keyword>
<feature type="transmembrane region" description="Helical" evidence="2">
    <location>
        <begin position="69"/>
        <end position="91"/>
    </location>
</feature>
<evidence type="ECO:0000256" key="2">
    <source>
        <dbReference type="SAM" id="Phobius"/>
    </source>
</evidence>
<feature type="transmembrane region" description="Helical" evidence="2">
    <location>
        <begin position="157"/>
        <end position="174"/>
    </location>
</feature>
<accession>A0ABT2NLU8</accession>
<feature type="transmembrane region" description="Helical" evidence="2">
    <location>
        <begin position="186"/>
        <end position="217"/>
    </location>
</feature>
<evidence type="ECO:0008006" key="5">
    <source>
        <dbReference type="Google" id="ProtNLM"/>
    </source>
</evidence>
<feature type="transmembrane region" description="Helical" evidence="2">
    <location>
        <begin position="126"/>
        <end position="145"/>
    </location>
</feature>
<dbReference type="RefSeq" id="WP_261495444.1">
    <property type="nucleotide sequence ID" value="NZ_JAOCQF010000001.1"/>
</dbReference>
<sequence length="578" mass="61891">MENNAGFEGMDTEHLRHWSRPGWLILFAVFTIAALGGAALAGGGLYLGLYEGDAVHLADIVLRMADGQWPHLDFMSPLGVLSGAPIALFVAEGWGIGHAVFLAQILVAATLAPAAIHAALTRLGGPVRFLFVGYVLLLCLALVHGEEIASVAVSMHYNRWAWAVSYIVLLLVLVKPAGRDTPRLDGVLIGLGCAALALIKMTYFAAFAPVVLVALVMRRWWVTAAFAVVSGLAVAAALTALAGVGFWLAYLSDLAIVAASSVRDQPGAALSEILSGPPFLAVNVALLGAIVLLRHVGRMTEGILLLLLYFPFAYVTYQNFGNDPQWVVLVAVTLFALWPAVADERIFGLRPPHLAILLVGILAGAGYGSMHNMLASPLYQFGKANASKVPVLGDRSPHTDFLASETRMFRARAVTNLDGPGWRLPAEESVGPAQDSAGPEDKENESGTLATVNGEALPYCELNRGISAWLMSAARDLEENGYAGKAVISADIFGAFWLFGDLRPVHRGAPWYYGKLPGIADADYVLIPTCPVSDRARRVFLQEIAKSDWALTEVRRTPLYLLMEISASVSDGKARDAR</sequence>
<reference evidence="4" key="1">
    <citation type="submission" date="2023-07" db="EMBL/GenBank/DDBJ databases">
        <title>Defluviimonas sediminis sp. nov., isolated from mangrove sediment.</title>
        <authorList>
            <person name="Liu L."/>
            <person name="Li J."/>
            <person name="Huang Y."/>
            <person name="Pan J."/>
            <person name="Li M."/>
        </authorList>
    </citation>
    <scope>NUCLEOTIDE SEQUENCE [LARGE SCALE GENOMIC DNA]</scope>
    <source>
        <strain evidence="4">FT324</strain>
    </source>
</reference>
<feature type="transmembrane region" description="Helical" evidence="2">
    <location>
        <begin position="98"/>
        <end position="120"/>
    </location>
</feature>
<comment type="caution">
    <text evidence="3">The sequence shown here is derived from an EMBL/GenBank/DDBJ whole genome shotgun (WGS) entry which is preliminary data.</text>
</comment>
<feature type="transmembrane region" description="Helical" evidence="2">
    <location>
        <begin position="224"/>
        <end position="250"/>
    </location>
</feature>
<keyword evidence="4" id="KW-1185">Reference proteome</keyword>
<feature type="transmembrane region" description="Helical" evidence="2">
    <location>
        <begin position="326"/>
        <end position="342"/>
    </location>
</feature>
<evidence type="ECO:0000256" key="1">
    <source>
        <dbReference type="SAM" id="MobiDB-lite"/>
    </source>
</evidence>
<proteinExistence type="predicted"/>
<gene>
    <name evidence="3" type="ORF">N5I32_10205</name>
</gene>